<protein>
    <recommendedName>
        <fullName evidence="6">Probable membrane transporter protein</fullName>
    </recommendedName>
</protein>
<gene>
    <name evidence="7" type="ORF">I1A42_01245</name>
</gene>
<dbReference type="Proteomes" id="UP000597206">
    <property type="component" value="Unassembled WGS sequence"/>
</dbReference>
<evidence type="ECO:0000256" key="5">
    <source>
        <dbReference type="ARBA" id="ARBA00023136"/>
    </source>
</evidence>
<sequence length="264" mass="27737">MNLELLALMLCLGSIVGVLAGLLGIGGGLVVVPALVFILPFADVSQNLVMHLALATSLATIIVTSASSSFNHFRLGNVDFFVVKWLMPGVLIGGYIGATLTEWIPTQYLPKVFGVIVFGLAVQMYRSIKTVTQGCMPNALITSLWGSGIGIISSLAGIGGGSLSVPFLNRHGVEIRQAVGSSSVCGFGIALSGMLGFIFHGFHVEGLPKYSVGYVYIPALVAISITSVFTTRIGAKLATRLPAPVLKKFFSLFLICVATSMLVQ</sequence>
<evidence type="ECO:0000313" key="7">
    <source>
        <dbReference type="EMBL" id="MBF8999210.1"/>
    </source>
</evidence>
<keyword evidence="5 6" id="KW-0472">Membrane</keyword>
<comment type="caution">
    <text evidence="7">The sequence shown here is derived from an EMBL/GenBank/DDBJ whole genome shotgun (WGS) entry which is preliminary data.</text>
</comment>
<dbReference type="PANTHER" id="PTHR43483:SF3">
    <property type="entry name" value="MEMBRANE TRANSPORTER PROTEIN HI_0806-RELATED"/>
    <property type="match status" value="1"/>
</dbReference>
<evidence type="ECO:0000256" key="6">
    <source>
        <dbReference type="RuleBase" id="RU363041"/>
    </source>
</evidence>
<keyword evidence="6" id="KW-1003">Cell membrane</keyword>
<evidence type="ECO:0000256" key="2">
    <source>
        <dbReference type="ARBA" id="ARBA00009142"/>
    </source>
</evidence>
<feature type="transmembrane region" description="Helical" evidence="6">
    <location>
        <begin position="214"/>
        <end position="233"/>
    </location>
</feature>
<reference evidence="7 8" key="1">
    <citation type="submission" date="2020-11" db="EMBL/GenBank/DDBJ databases">
        <title>Vibrio nitrifigilis sp. nov., a marine nitrogen-fixing bacterium isolated from the lagoon sediment of an islet inside an atoll.</title>
        <authorList>
            <person name="Wang L.-T."/>
            <person name="Shieh W.Y."/>
        </authorList>
    </citation>
    <scope>NUCLEOTIDE SEQUENCE [LARGE SCALE GENOMIC DNA]</scope>
    <source>
        <strain evidence="7 8">NFV-1</strain>
    </source>
</reference>
<dbReference type="EMBL" id="JADPMR010000001">
    <property type="protein sequence ID" value="MBF8999210.1"/>
    <property type="molecule type" value="Genomic_DNA"/>
</dbReference>
<feature type="transmembrane region" description="Helical" evidence="6">
    <location>
        <begin position="180"/>
        <end position="202"/>
    </location>
</feature>
<dbReference type="RefSeq" id="WP_196122415.1">
    <property type="nucleotide sequence ID" value="NZ_JADPMR010000001.1"/>
</dbReference>
<organism evidence="7 8">
    <name type="scientific">Vibrio nitrifigilis</name>
    <dbReference type="NCBI Taxonomy" id="2789781"/>
    <lineage>
        <taxon>Bacteria</taxon>
        <taxon>Pseudomonadati</taxon>
        <taxon>Pseudomonadota</taxon>
        <taxon>Gammaproteobacteria</taxon>
        <taxon>Vibrionales</taxon>
        <taxon>Vibrionaceae</taxon>
        <taxon>Vibrio</taxon>
    </lineage>
</organism>
<keyword evidence="4 6" id="KW-1133">Transmembrane helix</keyword>
<comment type="subcellular location">
    <subcellularLocation>
        <location evidence="6">Cell membrane</location>
        <topology evidence="6">Multi-pass membrane protein</topology>
    </subcellularLocation>
    <subcellularLocation>
        <location evidence="1">Membrane</location>
        <topology evidence="1">Multi-pass membrane protein</topology>
    </subcellularLocation>
</comment>
<keyword evidence="8" id="KW-1185">Reference proteome</keyword>
<evidence type="ECO:0000256" key="1">
    <source>
        <dbReference type="ARBA" id="ARBA00004141"/>
    </source>
</evidence>
<feature type="transmembrane region" description="Helical" evidence="6">
    <location>
        <begin position="51"/>
        <end position="70"/>
    </location>
</feature>
<comment type="similarity">
    <text evidence="2 6">Belongs to the 4-toluene sulfonate uptake permease (TSUP) (TC 2.A.102) family.</text>
</comment>
<feature type="transmembrane region" description="Helical" evidence="6">
    <location>
        <begin position="145"/>
        <end position="168"/>
    </location>
</feature>
<evidence type="ECO:0000313" key="8">
    <source>
        <dbReference type="Proteomes" id="UP000597206"/>
    </source>
</evidence>
<dbReference type="PANTHER" id="PTHR43483">
    <property type="entry name" value="MEMBRANE TRANSPORTER PROTEIN HI_0806-RELATED"/>
    <property type="match status" value="1"/>
</dbReference>
<name>A0ABS0G9X9_9VIBR</name>
<feature type="transmembrane region" description="Helical" evidence="6">
    <location>
        <begin position="245"/>
        <end position="263"/>
    </location>
</feature>
<feature type="transmembrane region" description="Helical" evidence="6">
    <location>
        <begin position="6"/>
        <end position="39"/>
    </location>
</feature>
<accession>A0ABS0G9X9</accession>
<evidence type="ECO:0000256" key="3">
    <source>
        <dbReference type="ARBA" id="ARBA00022692"/>
    </source>
</evidence>
<evidence type="ECO:0000256" key="4">
    <source>
        <dbReference type="ARBA" id="ARBA00022989"/>
    </source>
</evidence>
<dbReference type="Pfam" id="PF01925">
    <property type="entry name" value="TauE"/>
    <property type="match status" value="1"/>
</dbReference>
<keyword evidence="3 6" id="KW-0812">Transmembrane</keyword>
<proteinExistence type="inferred from homology"/>
<dbReference type="InterPro" id="IPR002781">
    <property type="entry name" value="TM_pro_TauE-like"/>
</dbReference>
<feature type="transmembrane region" description="Helical" evidence="6">
    <location>
        <begin position="82"/>
        <end position="101"/>
    </location>
</feature>